<dbReference type="Proteomes" id="UP001649381">
    <property type="component" value="Unassembled WGS sequence"/>
</dbReference>
<gene>
    <name evidence="1" type="ORF">L2716_02420</name>
</gene>
<dbReference type="RefSeq" id="WP_236331429.1">
    <property type="nucleotide sequence ID" value="NZ_JAKIJS010000001.1"/>
</dbReference>
<organism evidence="1 2">
    <name type="scientific">Pseudalkalibacillus berkeleyi</name>
    <dbReference type="NCBI Taxonomy" id="1069813"/>
    <lineage>
        <taxon>Bacteria</taxon>
        <taxon>Bacillati</taxon>
        <taxon>Bacillota</taxon>
        <taxon>Bacilli</taxon>
        <taxon>Bacillales</taxon>
        <taxon>Fictibacillaceae</taxon>
        <taxon>Pseudalkalibacillus</taxon>
    </lineage>
</organism>
<accession>A0ABS9GYJ3</accession>
<keyword evidence="2" id="KW-1185">Reference proteome</keyword>
<protein>
    <submittedName>
        <fullName evidence="1">Uncharacterized protein</fullName>
    </submittedName>
</protein>
<proteinExistence type="predicted"/>
<name>A0ABS9GYJ3_9BACL</name>
<evidence type="ECO:0000313" key="2">
    <source>
        <dbReference type="Proteomes" id="UP001649381"/>
    </source>
</evidence>
<comment type="caution">
    <text evidence="1">The sequence shown here is derived from an EMBL/GenBank/DDBJ whole genome shotgun (WGS) entry which is preliminary data.</text>
</comment>
<reference evidence="1 2" key="1">
    <citation type="submission" date="2022-01" db="EMBL/GenBank/DDBJ databases">
        <title>Alkalihalobacillus sp. EGI L200015, a novel bacterium isolated from a salt lake sediment.</title>
        <authorList>
            <person name="Gao L."/>
            <person name="Fang B.-Z."/>
            <person name="Li W.-J."/>
        </authorList>
    </citation>
    <scope>NUCLEOTIDE SEQUENCE [LARGE SCALE GENOMIC DNA]</scope>
    <source>
        <strain evidence="1 2">KCTC 12718</strain>
    </source>
</reference>
<dbReference type="EMBL" id="JAKIJS010000001">
    <property type="protein sequence ID" value="MCF6136568.1"/>
    <property type="molecule type" value="Genomic_DNA"/>
</dbReference>
<sequence>MRIRFAIVIFLIVLCTASILTNPSTESYLQFSEEKSGVMKPAEVEVERINFFLFSTYAPKGPMDHYGIVHLGFMNRFYQISEGQYDYPVWLEFFH</sequence>
<evidence type="ECO:0000313" key="1">
    <source>
        <dbReference type="EMBL" id="MCF6136568.1"/>
    </source>
</evidence>